<feature type="compositionally biased region" description="Low complexity" evidence="1">
    <location>
        <begin position="863"/>
        <end position="872"/>
    </location>
</feature>
<accession>A0A9K3GGL8</accession>
<dbReference type="Proteomes" id="UP000265618">
    <property type="component" value="Unassembled WGS sequence"/>
</dbReference>
<reference evidence="2 3" key="1">
    <citation type="journal article" date="2018" name="PLoS ONE">
        <title>The draft genome of Kipferlia bialata reveals reductive genome evolution in fornicate parasites.</title>
        <authorList>
            <person name="Tanifuji G."/>
            <person name="Takabayashi S."/>
            <person name="Kume K."/>
            <person name="Takagi M."/>
            <person name="Nakayama T."/>
            <person name="Kamikawa R."/>
            <person name="Inagaki Y."/>
            <person name="Hashimoto T."/>
        </authorList>
    </citation>
    <scope>NUCLEOTIDE SEQUENCE [LARGE SCALE GENOMIC DNA]</scope>
    <source>
        <strain evidence="2">NY0173</strain>
    </source>
</reference>
<feature type="compositionally biased region" description="Polar residues" evidence="1">
    <location>
        <begin position="516"/>
        <end position="569"/>
    </location>
</feature>
<gene>
    <name evidence="2" type="ORF">KIPB_002724</name>
</gene>
<feature type="compositionally biased region" description="Low complexity" evidence="1">
    <location>
        <begin position="702"/>
        <end position="723"/>
    </location>
</feature>
<proteinExistence type="predicted"/>
<feature type="region of interest" description="Disordered" evidence="1">
    <location>
        <begin position="697"/>
        <end position="767"/>
    </location>
</feature>
<feature type="compositionally biased region" description="Low complexity" evidence="1">
    <location>
        <begin position="754"/>
        <end position="767"/>
    </location>
</feature>
<feature type="compositionally biased region" description="Basic and acidic residues" evidence="1">
    <location>
        <begin position="1136"/>
        <end position="1162"/>
    </location>
</feature>
<keyword evidence="3" id="KW-1185">Reference proteome</keyword>
<feature type="region of interest" description="Disordered" evidence="1">
    <location>
        <begin position="845"/>
        <end position="909"/>
    </location>
</feature>
<evidence type="ECO:0000313" key="3">
    <source>
        <dbReference type="Proteomes" id="UP000265618"/>
    </source>
</evidence>
<feature type="compositionally biased region" description="Low complexity" evidence="1">
    <location>
        <begin position="893"/>
        <end position="907"/>
    </location>
</feature>
<feature type="region of interest" description="Disordered" evidence="1">
    <location>
        <begin position="495"/>
        <end position="593"/>
    </location>
</feature>
<feature type="compositionally biased region" description="Basic and acidic residues" evidence="1">
    <location>
        <begin position="407"/>
        <end position="420"/>
    </location>
</feature>
<feature type="compositionally biased region" description="Pro residues" evidence="1">
    <location>
        <begin position="503"/>
        <end position="514"/>
    </location>
</feature>
<feature type="compositionally biased region" description="Low complexity" evidence="1">
    <location>
        <begin position="51"/>
        <end position="71"/>
    </location>
</feature>
<feature type="region of interest" description="Disordered" evidence="1">
    <location>
        <begin position="796"/>
        <end position="823"/>
    </location>
</feature>
<name>A0A9K3GGL8_9EUKA</name>
<feature type="region of interest" description="Disordered" evidence="1">
    <location>
        <begin position="1071"/>
        <end position="1195"/>
    </location>
</feature>
<feature type="region of interest" description="Disordered" evidence="1">
    <location>
        <begin position="405"/>
        <end position="432"/>
    </location>
</feature>
<feature type="compositionally biased region" description="Basic and acidic residues" evidence="1">
    <location>
        <begin position="1169"/>
        <end position="1187"/>
    </location>
</feature>
<evidence type="ECO:0000313" key="2">
    <source>
        <dbReference type="EMBL" id="GIQ81720.1"/>
    </source>
</evidence>
<dbReference type="AlphaFoldDB" id="A0A9K3GGL8"/>
<sequence length="1195" mass="127936">MPLPSYCLTLHLNTFYVYLDINLRLTPDVSGPISESNGTLGSLPPSSLPAASLAASGTSSATDMGSSASSGVGQTEEVAVKLEGGDPPLVSLRPFPTVHCCQFGCLKRGFTMRSQQALSLCLAKVESDYVHQSEVSSFRSFFDTRLMHYPALARGVERMCHSALGIFLRPVLETYKESSQAPESVCDPSVMHDGVDLSDYKGSVPHMLKALKHVDPASRCRTPGRRAAKREFIRNWLYDDGERTLLLHKDKVKKLLHCTDALVKQAMAEGQDKACVTTPGSSWRRTISLSSSVSQRSYRSSQRSLDVVGQASPSKVTYVDIEESSSDDCLPCQYIDIDVDDIPETHREGEGEREREMVAKREGMPVKEEVGWGTMEPKREGERGGEGERVCMTWGTVEDIEVSQSETVEREGVKNGEGERGAGGGDSTYQGGMDLDMDLVGDEGEREGVAGDLDMNMGDMGDMDMFQTDMVERPPTPPGVTIPPVAPAFASYYSSKAHEPKDPLPPSPPAPPPRVLSQQSPVESSSAPDSALLPNTTPVTHPGPRTTSHPTLSTGQYETSDVSPYASQHTVEEREREGDTGVGKSKGEGEREVERELLVPKVEGAPACGPATHHDGVDLSTYKGDIPSMLAALALIDMHPTTRVHRAQTSAAKKQFISDWLWDHASGCLMLSRQQVSRLLHCGTAVLRGGIRIAKSMQPRDTGASTSTSSNTESVETKTTSESVAPHPVKVKGERPSLSSQSLPTPVKTEPRSTRSTRLSQRSGLSQVVDAQVTAGDKDGVGVNLLDPVSAHPVSKVASVPVSEGEREGERETESELDPDAGWGDFMHDYVSTTQDVQECVSVTQGGEGEGDVGAAPVPLSVDQSADDASSAVPTDSAPVSVSTTPASASGNSDPASASAPTSASAAGDVSMGVDAAPVTAEEGETTVGREREGQVTTIQEAAIEGVAGIEDVADIEGVDEESSESVDVPCCVLVAKRERVETEHPVKSEPHFPPLKQMVTSISTSSVSAPVGGGCDTLNPSLDTLRGWSSATIRLHMDALAAKRDALTRQLAEVTDRLAAVTSIHAAVVSEERESQGVASEGTEGTEPASVPVKDEREREAPPLLPVKSEKPWVGTRSSRRGRERAGRVTVGSERAGRERVGRRVGKTPREREGEGEREAVQPRAKRVSRERVPKREAVAKRERVQRACRRKGS</sequence>
<feature type="compositionally biased region" description="Basic and acidic residues" evidence="1">
    <location>
        <begin position="804"/>
        <end position="814"/>
    </location>
</feature>
<feature type="compositionally biased region" description="Basic and acidic residues" evidence="1">
    <location>
        <begin position="570"/>
        <end position="593"/>
    </location>
</feature>
<feature type="compositionally biased region" description="Polar residues" evidence="1">
    <location>
        <begin position="878"/>
        <end position="892"/>
    </location>
</feature>
<evidence type="ECO:0000256" key="1">
    <source>
        <dbReference type="SAM" id="MobiDB-lite"/>
    </source>
</evidence>
<comment type="caution">
    <text evidence="2">The sequence shown here is derived from an EMBL/GenBank/DDBJ whole genome shotgun (WGS) entry which is preliminary data.</text>
</comment>
<protein>
    <submittedName>
        <fullName evidence="2">Uncharacterized protein</fullName>
    </submittedName>
</protein>
<organism evidence="2 3">
    <name type="scientific">Kipferlia bialata</name>
    <dbReference type="NCBI Taxonomy" id="797122"/>
    <lineage>
        <taxon>Eukaryota</taxon>
        <taxon>Metamonada</taxon>
        <taxon>Carpediemonas-like organisms</taxon>
        <taxon>Kipferlia</taxon>
    </lineage>
</organism>
<feature type="region of interest" description="Disordered" evidence="1">
    <location>
        <begin position="51"/>
        <end position="72"/>
    </location>
</feature>
<dbReference type="EMBL" id="BDIP01000477">
    <property type="protein sequence ID" value="GIQ81720.1"/>
    <property type="molecule type" value="Genomic_DNA"/>
</dbReference>